<organism evidence="7 8">
    <name type="scientific">Chondrus crispus</name>
    <name type="common">Carrageen Irish moss</name>
    <name type="synonym">Polymorpha crispa</name>
    <dbReference type="NCBI Taxonomy" id="2769"/>
    <lineage>
        <taxon>Eukaryota</taxon>
        <taxon>Rhodophyta</taxon>
        <taxon>Florideophyceae</taxon>
        <taxon>Rhodymeniophycidae</taxon>
        <taxon>Gigartinales</taxon>
        <taxon>Gigartinaceae</taxon>
        <taxon>Chondrus</taxon>
    </lineage>
</organism>
<evidence type="ECO:0000313" key="7">
    <source>
        <dbReference type="EMBL" id="CDF37543.1"/>
    </source>
</evidence>
<name>R7QII1_CHOCR</name>
<evidence type="ECO:0000256" key="5">
    <source>
        <dbReference type="SAM" id="Phobius"/>
    </source>
</evidence>
<dbReference type="InterPro" id="IPR011531">
    <property type="entry name" value="HCO3_transpt-like_TM_dom"/>
</dbReference>
<evidence type="ECO:0000256" key="4">
    <source>
        <dbReference type="ARBA" id="ARBA00023136"/>
    </source>
</evidence>
<dbReference type="PANTHER" id="PTHR11453:SF127">
    <property type="entry name" value="SOLUTE CARRIER FAMILY 4 MEMBER 11"/>
    <property type="match status" value="1"/>
</dbReference>
<dbReference type="Gene3D" id="1.10.287.570">
    <property type="entry name" value="Helical hairpin bin"/>
    <property type="match status" value="1"/>
</dbReference>
<dbReference type="GeneID" id="17325131"/>
<evidence type="ECO:0000256" key="1">
    <source>
        <dbReference type="ARBA" id="ARBA00004141"/>
    </source>
</evidence>
<keyword evidence="3 5" id="KW-1133">Transmembrane helix</keyword>
<evidence type="ECO:0000259" key="6">
    <source>
        <dbReference type="Pfam" id="PF00955"/>
    </source>
</evidence>
<evidence type="ECO:0000313" key="8">
    <source>
        <dbReference type="Proteomes" id="UP000012073"/>
    </source>
</evidence>
<dbReference type="EMBL" id="HG001850">
    <property type="protein sequence ID" value="CDF37543.1"/>
    <property type="molecule type" value="Genomic_DNA"/>
</dbReference>
<reference evidence="8" key="1">
    <citation type="journal article" date="2013" name="Proc. Natl. Acad. Sci. U.S.A.">
        <title>Genome structure and metabolic features in the red seaweed Chondrus crispus shed light on evolution of the Archaeplastida.</title>
        <authorList>
            <person name="Collen J."/>
            <person name="Porcel B."/>
            <person name="Carre W."/>
            <person name="Ball S.G."/>
            <person name="Chaparro C."/>
            <person name="Tonon T."/>
            <person name="Barbeyron T."/>
            <person name="Michel G."/>
            <person name="Noel B."/>
            <person name="Valentin K."/>
            <person name="Elias M."/>
            <person name="Artiguenave F."/>
            <person name="Arun A."/>
            <person name="Aury J.M."/>
            <person name="Barbosa-Neto J.F."/>
            <person name="Bothwell J.H."/>
            <person name="Bouget F.Y."/>
            <person name="Brillet L."/>
            <person name="Cabello-Hurtado F."/>
            <person name="Capella-Gutierrez S."/>
            <person name="Charrier B."/>
            <person name="Cladiere L."/>
            <person name="Cock J.M."/>
            <person name="Coelho S.M."/>
            <person name="Colleoni C."/>
            <person name="Czjzek M."/>
            <person name="Da Silva C."/>
            <person name="Delage L."/>
            <person name="Denoeud F."/>
            <person name="Deschamps P."/>
            <person name="Dittami S.M."/>
            <person name="Gabaldon T."/>
            <person name="Gachon C.M."/>
            <person name="Groisillier A."/>
            <person name="Herve C."/>
            <person name="Jabbari K."/>
            <person name="Katinka M."/>
            <person name="Kloareg B."/>
            <person name="Kowalczyk N."/>
            <person name="Labadie K."/>
            <person name="Leblanc C."/>
            <person name="Lopez P.J."/>
            <person name="McLachlan D.H."/>
            <person name="Meslet-Cladiere L."/>
            <person name="Moustafa A."/>
            <person name="Nehr Z."/>
            <person name="Nyvall Collen P."/>
            <person name="Panaud O."/>
            <person name="Partensky F."/>
            <person name="Poulain J."/>
            <person name="Rensing S.A."/>
            <person name="Rousvoal S."/>
            <person name="Samson G."/>
            <person name="Symeonidi A."/>
            <person name="Weissenbach J."/>
            <person name="Zambounis A."/>
            <person name="Wincker P."/>
            <person name="Boyen C."/>
        </authorList>
    </citation>
    <scope>NUCLEOTIDE SEQUENCE [LARGE SCALE GENOMIC DNA]</scope>
    <source>
        <strain evidence="8">cv. Stackhouse</strain>
    </source>
</reference>
<dbReference type="GO" id="GO:0005452">
    <property type="term" value="F:solute:inorganic anion antiporter activity"/>
    <property type="evidence" value="ECO:0007669"/>
    <property type="project" value="InterPro"/>
</dbReference>
<feature type="transmembrane region" description="Helical" evidence="5">
    <location>
        <begin position="213"/>
        <end position="231"/>
    </location>
</feature>
<dbReference type="STRING" id="2769.R7QII1"/>
<comment type="subcellular location">
    <subcellularLocation>
        <location evidence="1">Membrane</location>
        <topology evidence="1">Multi-pass membrane protein</topology>
    </subcellularLocation>
</comment>
<dbReference type="PANTHER" id="PTHR11453">
    <property type="entry name" value="ANION EXCHANGE PROTEIN"/>
    <property type="match status" value="1"/>
</dbReference>
<dbReference type="InterPro" id="IPR003020">
    <property type="entry name" value="HCO3_transpt_euk"/>
</dbReference>
<feature type="transmembrane region" description="Helical" evidence="5">
    <location>
        <begin position="457"/>
        <end position="480"/>
    </location>
</feature>
<feature type="transmembrane region" description="Helical" evidence="5">
    <location>
        <begin position="187"/>
        <end position="207"/>
    </location>
</feature>
<dbReference type="PRINTS" id="PR01231">
    <property type="entry name" value="HCO3TRNSPORT"/>
</dbReference>
<feature type="transmembrane region" description="Helical" evidence="5">
    <location>
        <begin position="308"/>
        <end position="326"/>
    </location>
</feature>
<feature type="domain" description="Bicarbonate transporter-like transmembrane" evidence="6">
    <location>
        <begin position="332"/>
        <end position="645"/>
    </location>
</feature>
<dbReference type="OrthoDB" id="1735926at2759"/>
<dbReference type="Pfam" id="PF00955">
    <property type="entry name" value="HCO3_cotransp"/>
    <property type="match status" value="2"/>
</dbReference>
<dbReference type="GO" id="GO:0005886">
    <property type="term" value="C:plasma membrane"/>
    <property type="evidence" value="ECO:0007669"/>
    <property type="project" value="TreeGrafter"/>
</dbReference>
<dbReference type="Proteomes" id="UP000012073">
    <property type="component" value="Unassembled WGS sequence"/>
</dbReference>
<proteinExistence type="predicted"/>
<dbReference type="OMA" id="TVIKEMM"/>
<dbReference type="GO" id="GO:0006820">
    <property type="term" value="P:monoatomic anion transport"/>
    <property type="evidence" value="ECO:0007669"/>
    <property type="project" value="InterPro"/>
</dbReference>
<keyword evidence="4 5" id="KW-0472">Membrane</keyword>
<feature type="transmembrane region" description="Helical" evidence="5">
    <location>
        <begin position="363"/>
        <end position="387"/>
    </location>
</feature>
<feature type="domain" description="Bicarbonate transporter-like transmembrane" evidence="6">
    <location>
        <begin position="156"/>
        <end position="319"/>
    </location>
</feature>
<feature type="transmembrane region" description="Helical" evidence="5">
    <location>
        <begin position="266"/>
        <end position="287"/>
    </location>
</feature>
<evidence type="ECO:0000256" key="3">
    <source>
        <dbReference type="ARBA" id="ARBA00022989"/>
    </source>
</evidence>
<accession>R7QII1</accession>
<keyword evidence="8" id="KW-1185">Reference proteome</keyword>
<dbReference type="RefSeq" id="XP_005717414.1">
    <property type="nucleotide sequence ID" value="XM_005717357.1"/>
</dbReference>
<keyword evidence="2 5" id="KW-0812">Transmembrane</keyword>
<feature type="transmembrane region" description="Helical" evidence="5">
    <location>
        <begin position="238"/>
        <end position="260"/>
    </location>
</feature>
<evidence type="ECO:0000256" key="2">
    <source>
        <dbReference type="ARBA" id="ARBA00022692"/>
    </source>
</evidence>
<protein>
    <submittedName>
        <fullName evidence="7">Probable anion transporter</fullName>
    </submittedName>
</protein>
<gene>
    <name evidence="7" type="ORF">CHC_T00008507001</name>
</gene>
<dbReference type="Gramene" id="CDF37543">
    <property type="protein sequence ID" value="CDF37543"/>
    <property type="gene ID" value="CHC_T00008507001"/>
</dbReference>
<feature type="transmembrane region" description="Helical" evidence="5">
    <location>
        <begin position="332"/>
        <end position="351"/>
    </location>
</feature>
<feature type="transmembrane region" description="Helical" evidence="5">
    <location>
        <begin position="75"/>
        <end position="98"/>
    </location>
</feature>
<dbReference type="KEGG" id="ccp:CHC_T00008507001"/>
<dbReference type="GO" id="GO:0050801">
    <property type="term" value="P:monoatomic ion homeostasis"/>
    <property type="evidence" value="ECO:0007669"/>
    <property type="project" value="TreeGrafter"/>
</dbReference>
<dbReference type="AlphaFoldDB" id="R7QII1"/>
<sequence>MSASACGPFPIHKTSKKFAIWRCRLTNRHRAPPDPPLFSEGALHNAPIYRTINSHPPQSAAPLPTVISPVVQPTIIMPFTVFIPSLPLPVSPGLSLSARHSRLPLRRRPCLRTDALPRRPLVRACAPPPCPAAPTPDDWPLGPPGSPARLAPRFWFKGLGDDVRRRAPLYLRDWTDGLRLKSIPAVLYLYFACLAPVVAFGGITSVLTAGSMGVVEFLLSSGATGMLYAVMSGQPLTFIAPTGLTLAFTCALYGFCQVAAVPFLSTYAWVGVWASLILFVASITNFSDLIKYCTRFTDDVFNSLIATNFIYEAGRALIGAFFVVGADKTNPFTALSLALGTFALGRFLTGLRSSRYLVKRARTVLADFGPVLAIAIMSAVAAIPAVAKVGLERLSIPTNFTLAGGRSLLVPLLATPVPVRLAAIVPALLLTCLFFLDQNISVRVVNSPLHRLQKGPGYHLDMLVLAICTFVCSIFGLPLMCAGTVQSLAHVQALAQVESQNGKETIVSVQENRLTAFLIHAGILGSLFLLPIVKRIPMAVISGLFLFLGRNMMNGNDFLSRIPYMGMDPTLYPEDSPMRKSGVPARQVHAFTLLQLGCLASLWALKLNKKTSMFFPAVIATLMFIRSRMAPRLFPAGTLDALDGEIFDATDVSNEVHSQDHKLSTAN</sequence>
<feature type="transmembrane region" description="Helical" evidence="5">
    <location>
        <begin position="417"/>
        <end position="436"/>
    </location>
</feature>